<dbReference type="SUPFAM" id="SSF48726">
    <property type="entry name" value="Immunoglobulin"/>
    <property type="match status" value="1"/>
</dbReference>
<evidence type="ECO:0000259" key="5">
    <source>
        <dbReference type="SMART" id="SM00406"/>
    </source>
</evidence>
<dbReference type="InterPro" id="IPR013106">
    <property type="entry name" value="Ig_V-set"/>
</dbReference>
<dbReference type="SMART" id="SM00406">
    <property type="entry name" value="IGv"/>
    <property type="match status" value="1"/>
</dbReference>
<dbReference type="AlphaFoldDB" id="V8N6C4"/>
<gene>
    <name evidence="6" type="ORF">L345_16432</name>
</gene>
<evidence type="ECO:0000313" key="6">
    <source>
        <dbReference type="EMBL" id="ETE57849.1"/>
    </source>
</evidence>
<feature type="domain" description="Immunoglobulin V-set" evidence="5">
    <location>
        <begin position="69"/>
        <end position="146"/>
    </location>
</feature>
<evidence type="ECO:0000256" key="2">
    <source>
        <dbReference type="ARBA" id="ARBA00023130"/>
    </source>
</evidence>
<keyword evidence="3" id="KW-1280">Immunoglobulin</keyword>
<comment type="caution">
    <text evidence="6">The sequence shown here is derived from an EMBL/GenBank/DDBJ whole genome shotgun (WGS) entry which is preliminary data.</text>
</comment>
<keyword evidence="7" id="KW-1185">Reference proteome</keyword>
<keyword evidence="1" id="KW-0391">Immunity</keyword>
<proteinExistence type="predicted"/>
<reference evidence="6 7" key="1">
    <citation type="journal article" date="2013" name="Proc. Natl. Acad. Sci. U.S.A.">
        <title>The king cobra genome reveals dynamic gene evolution and adaptation in the snake venom system.</title>
        <authorList>
            <person name="Vonk F.J."/>
            <person name="Casewell N.R."/>
            <person name="Henkel C.V."/>
            <person name="Heimberg A.M."/>
            <person name="Jansen H.J."/>
            <person name="McCleary R.J."/>
            <person name="Kerkkamp H.M."/>
            <person name="Vos R.A."/>
            <person name="Guerreiro I."/>
            <person name="Calvete J.J."/>
            <person name="Wuster W."/>
            <person name="Woods A.E."/>
            <person name="Logan J.M."/>
            <person name="Harrison R.A."/>
            <person name="Castoe T.A."/>
            <person name="de Koning A.P."/>
            <person name="Pollock D.D."/>
            <person name="Yandell M."/>
            <person name="Calderon D."/>
            <person name="Renjifo C."/>
            <person name="Currier R.B."/>
            <person name="Salgado D."/>
            <person name="Pla D."/>
            <person name="Sanz L."/>
            <person name="Hyder A.S."/>
            <person name="Ribeiro J.M."/>
            <person name="Arntzen J.W."/>
            <person name="van den Thillart G.E."/>
            <person name="Boetzer M."/>
            <person name="Pirovano W."/>
            <person name="Dirks R.P."/>
            <person name="Spaink H.P."/>
            <person name="Duboule D."/>
            <person name="McGlinn E."/>
            <person name="Kini R.M."/>
            <person name="Richardson M.K."/>
        </authorList>
    </citation>
    <scope>NUCLEOTIDE SEQUENCE</scope>
    <source>
        <tissue evidence="6">Blood</tissue>
    </source>
</reference>
<evidence type="ECO:0000256" key="4">
    <source>
        <dbReference type="SAM" id="Phobius"/>
    </source>
</evidence>
<organism evidence="6 7">
    <name type="scientific">Ophiophagus hannah</name>
    <name type="common">King cobra</name>
    <name type="synonym">Naja hannah</name>
    <dbReference type="NCBI Taxonomy" id="8665"/>
    <lineage>
        <taxon>Eukaryota</taxon>
        <taxon>Metazoa</taxon>
        <taxon>Chordata</taxon>
        <taxon>Craniata</taxon>
        <taxon>Vertebrata</taxon>
        <taxon>Euteleostomi</taxon>
        <taxon>Lepidosauria</taxon>
        <taxon>Squamata</taxon>
        <taxon>Bifurcata</taxon>
        <taxon>Unidentata</taxon>
        <taxon>Episquamata</taxon>
        <taxon>Toxicofera</taxon>
        <taxon>Serpentes</taxon>
        <taxon>Colubroidea</taxon>
        <taxon>Elapidae</taxon>
        <taxon>Elapinae</taxon>
        <taxon>Ophiophagus</taxon>
    </lineage>
</organism>
<dbReference type="InterPro" id="IPR050199">
    <property type="entry name" value="IgHV"/>
</dbReference>
<dbReference type="InterPro" id="IPR013783">
    <property type="entry name" value="Ig-like_fold"/>
</dbReference>
<dbReference type="Gene3D" id="2.60.40.10">
    <property type="entry name" value="Immunoglobulins"/>
    <property type="match status" value="1"/>
</dbReference>
<dbReference type="Proteomes" id="UP000018936">
    <property type="component" value="Unassembled WGS sequence"/>
</dbReference>
<keyword evidence="4" id="KW-1133">Transmembrane helix</keyword>
<dbReference type="GO" id="GO:0019814">
    <property type="term" value="C:immunoglobulin complex"/>
    <property type="evidence" value="ECO:0007669"/>
    <property type="project" value="UniProtKB-KW"/>
</dbReference>
<feature type="transmembrane region" description="Helical" evidence="4">
    <location>
        <begin position="20"/>
        <end position="37"/>
    </location>
</feature>
<keyword evidence="4" id="KW-0472">Membrane</keyword>
<name>V8N6C4_OPHHA</name>
<protein>
    <recommendedName>
        <fullName evidence="5">Immunoglobulin V-set domain-containing protein</fullName>
    </recommendedName>
</protein>
<dbReference type="InterPro" id="IPR036179">
    <property type="entry name" value="Ig-like_dom_sf"/>
</dbReference>
<feature type="non-terminal residue" evidence="6">
    <location>
        <position position="1"/>
    </location>
</feature>
<evidence type="ECO:0000256" key="1">
    <source>
        <dbReference type="ARBA" id="ARBA00022859"/>
    </source>
</evidence>
<feature type="non-terminal residue" evidence="6">
    <location>
        <position position="146"/>
    </location>
</feature>
<dbReference type="PANTHER" id="PTHR23266">
    <property type="entry name" value="IMMUNOGLOBULIN HEAVY CHAIN"/>
    <property type="match status" value="1"/>
</dbReference>
<dbReference type="GO" id="GO:0002250">
    <property type="term" value="P:adaptive immune response"/>
    <property type="evidence" value="ECO:0007669"/>
    <property type="project" value="UniProtKB-KW"/>
</dbReference>
<dbReference type="OrthoDB" id="8694217at2759"/>
<evidence type="ECO:0000313" key="7">
    <source>
        <dbReference type="Proteomes" id="UP000018936"/>
    </source>
</evidence>
<dbReference type="EMBL" id="AZIM01007660">
    <property type="protein sequence ID" value="ETE57849.1"/>
    <property type="molecule type" value="Genomic_DNA"/>
</dbReference>
<sequence length="146" mass="16197">MSLSSFKNWGQAIGPKQEFGLTGVSVVGWLVGWLVWMDGWMDGQMDLLSVFPNVQLSQSLFKTQSLGQMVKLECAVSGVEVGDWYWGWSRKCQGKGLEWLGGIKSINGGGEAYYNPCFNNQIVITKDIAKNEFYLELRSVTIGDSA</sequence>
<dbReference type="GO" id="GO:0005576">
    <property type="term" value="C:extracellular region"/>
    <property type="evidence" value="ECO:0007669"/>
    <property type="project" value="UniProtKB-ARBA"/>
</dbReference>
<accession>V8N6C4</accession>
<keyword evidence="4" id="KW-0812">Transmembrane</keyword>
<evidence type="ECO:0000256" key="3">
    <source>
        <dbReference type="ARBA" id="ARBA00043265"/>
    </source>
</evidence>
<keyword evidence="2" id="KW-1064">Adaptive immunity</keyword>